<dbReference type="InterPro" id="IPR036145">
    <property type="entry name" value="MinC_C_sf"/>
</dbReference>
<feature type="domain" description="Septum formation inhibitor MinC C-terminal" evidence="7">
    <location>
        <begin position="111"/>
        <end position="208"/>
    </location>
</feature>
<dbReference type="PANTHER" id="PTHR34108">
    <property type="entry name" value="SEPTUM SITE-DETERMINING PROTEIN MINC"/>
    <property type="match status" value="1"/>
</dbReference>
<dbReference type="NCBIfam" id="TIGR01222">
    <property type="entry name" value="minC"/>
    <property type="match status" value="1"/>
</dbReference>
<dbReference type="GO" id="GO:0000917">
    <property type="term" value="P:division septum assembly"/>
    <property type="evidence" value="ECO:0007669"/>
    <property type="project" value="UniProtKB-KW"/>
</dbReference>
<dbReference type="RefSeq" id="WP_122897766.1">
    <property type="nucleotide sequence ID" value="NZ_RHIB01000001.1"/>
</dbReference>
<dbReference type="InterPro" id="IPR016098">
    <property type="entry name" value="CAP/MinC_C"/>
</dbReference>
<dbReference type="SUPFAM" id="SSF63848">
    <property type="entry name" value="Cell-division inhibitor MinC, C-terminal domain"/>
    <property type="match status" value="1"/>
</dbReference>
<keyword evidence="10" id="KW-1185">Reference proteome</keyword>
<reference evidence="9 10" key="1">
    <citation type="submission" date="2018-10" db="EMBL/GenBank/DDBJ databases">
        <title>Bacillus Keqinensis sp. nov., a moderately halophilic bacterium isolated from a saline-alkaline lake.</title>
        <authorList>
            <person name="Wang H."/>
        </authorList>
    </citation>
    <scope>NUCLEOTIDE SEQUENCE [LARGE SCALE GENOMIC DNA]</scope>
    <source>
        <strain evidence="9 10">KQ-3</strain>
    </source>
</reference>
<feature type="domain" description="Septum site-determining protein MinC N-terminal" evidence="8">
    <location>
        <begin position="11"/>
        <end position="88"/>
    </location>
</feature>
<evidence type="ECO:0000259" key="8">
    <source>
        <dbReference type="Pfam" id="PF22642"/>
    </source>
</evidence>
<evidence type="ECO:0000256" key="3">
    <source>
        <dbReference type="ARBA" id="ARBA00023210"/>
    </source>
</evidence>
<evidence type="ECO:0000256" key="6">
    <source>
        <dbReference type="HAMAP-Rule" id="MF_00267"/>
    </source>
</evidence>
<dbReference type="AlphaFoldDB" id="A0A3M7TXA4"/>
<dbReference type="GO" id="GO:1901891">
    <property type="term" value="P:regulation of cell septum assembly"/>
    <property type="evidence" value="ECO:0007669"/>
    <property type="project" value="InterPro"/>
</dbReference>
<dbReference type="InterPro" id="IPR013033">
    <property type="entry name" value="MinC"/>
</dbReference>
<evidence type="ECO:0000313" key="9">
    <source>
        <dbReference type="EMBL" id="RNA70206.1"/>
    </source>
</evidence>
<evidence type="ECO:0000256" key="2">
    <source>
        <dbReference type="ARBA" id="ARBA00022618"/>
    </source>
</evidence>
<keyword evidence="2 6" id="KW-0132">Cell division</keyword>
<dbReference type="HAMAP" id="MF_00267">
    <property type="entry name" value="MinC"/>
    <property type="match status" value="1"/>
</dbReference>
<accession>A0A3M7TXA4</accession>
<protein>
    <recommendedName>
        <fullName evidence="6">Probable septum site-determining protein MinC</fullName>
    </recommendedName>
</protein>
<dbReference type="PANTHER" id="PTHR34108:SF1">
    <property type="entry name" value="SEPTUM SITE-DETERMINING PROTEIN MINC"/>
    <property type="match status" value="1"/>
</dbReference>
<dbReference type="Pfam" id="PF03775">
    <property type="entry name" value="MinC_C"/>
    <property type="match status" value="1"/>
</dbReference>
<dbReference type="InterPro" id="IPR005526">
    <property type="entry name" value="Septum_form_inhib_MinC_C"/>
</dbReference>
<dbReference type="Gene3D" id="2.160.20.70">
    <property type="match status" value="1"/>
</dbReference>
<comment type="similarity">
    <text evidence="1 6">Belongs to the MinC family.</text>
</comment>
<dbReference type="GO" id="GO:0000902">
    <property type="term" value="P:cell morphogenesis"/>
    <property type="evidence" value="ECO:0007669"/>
    <property type="project" value="InterPro"/>
</dbReference>
<dbReference type="EMBL" id="RHIB01000001">
    <property type="protein sequence ID" value="RNA70206.1"/>
    <property type="molecule type" value="Genomic_DNA"/>
</dbReference>
<evidence type="ECO:0000256" key="5">
    <source>
        <dbReference type="ARBA" id="ARBA00046874"/>
    </source>
</evidence>
<dbReference type="OrthoDB" id="9790810at2"/>
<gene>
    <name evidence="6 9" type="primary">minC</name>
    <name evidence="9" type="ORF">EBO34_09845</name>
</gene>
<dbReference type="Proteomes" id="UP000278746">
    <property type="component" value="Unassembled WGS sequence"/>
</dbReference>
<comment type="subunit">
    <text evidence="5 6">Interacts with MinD and FtsZ.</text>
</comment>
<dbReference type="Gene3D" id="3.30.160.540">
    <property type="match status" value="1"/>
</dbReference>
<evidence type="ECO:0000256" key="4">
    <source>
        <dbReference type="ARBA" id="ARBA00023306"/>
    </source>
</evidence>
<keyword evidence="4 6" id="KW-0131">Cell cycle</keyword>
<keyword evidence="3 6" id="KW-0717">Septation</keyword>
<name>A0A3M7TXA4_9BACI</name>
<comment type="function">
    <text evidence="6">Cell division inhibitor that blocks the formation of polar Z ring septums. Rapidly oscillates between the poles of the cell to destabilize FtsZ filaments that have formed before they mature into polar Z rings. Prevents FtsZ polymerization.</text>
</comment>
<dbReference type="Pfam" id="PF22642">
    <property type="entry name" value="MinC_N_1"/>
    <property type="match status" value="1"/>
</dbReference>
<evidence type="ECO:0000259" key="7">
    <source>
        <dbReference type="Pfam" id="PF03775"/>
    </source>
</evidence>
<comment type="caution">
    <text evidence="9">The sequence shown here is derived from an EMBL/GenBank/DDBJ whole genome shotgun (WGS) entry which is preliminary data.</text>
</comment>
<dbReference type="InterPro" id="IPR055219">
    <property type="entry name" value="MinC_N_1"/>
</dbReference>
<evidence type="ECO:0000256" key="1">
    <source>
        <dbReference type="ARBA" id="ARBA00006291"/>
    </source>
</evidence>
<evidence type="ECO:0000313" key="10">
    <source>
        <dbReference type="Proteomes" id="UP000278746"/>
    </source>
</evidence>
<sequence length="228" mass="25452">MTQKQVKQQNVIIKGTKDGLTFVLNDQCAFEDVLEELAEKLSDRPQPQENSVRVRINLVSGKRYLEKEQVTLLQKQFNDHIHADIDTIETDVITKDEAEEMRLDNQITRLARVIRSGQVIEVRGDLLLIGDVNPGGTIKATGNIYVLGALRGIAHAGVNNNKDAVICAGSMNPSQLRIADVISRPPEQEGKGGREMECAYVDEDDQMVLDRMQKVGQVRPYITDDLTL</sequence>
<organism evidence="9 10">
    <name type="scientific">Alteribacter keqinensis</name>
    <dbReference type="NCBI Taxonomy" id="2483800"/>
    <lineage>
        <taxon>Bacteria</taxon>
        <taxon>Bacillati</taxon>
        <taxon>Bacillota</taxon>
        <taxon>Bacilli</taxon>
        <taxon>Bacillales</taxon>
        <taxon>Bacillaceae</taxon>
        <taxon>Alteribacter</taxon>
    </lineage>
</organism>
<proteinExistence type="inferred from homology"/>